<evidence type="ECO:0000313" key="2">
    <source>
        <dbReference type="EMBL" id="KAF2226154.1"/>
    </source>
</evidence>
<dbReference type="Proteomes" id="UP000799538">
    <property type="component" value="Unassembled WGS sequence"/>
</dbReference>
<evidence type="ECO:0000313" key="3">
    <source>
        <dbReference type="Proteomes" id="UP000799538"/>
    </source>
</evidence>
<accession>A0A6A6GK68</accession>
<evidence type="ECO:0000256" key="1">
    <source>
        <dbReference type="SAM" id="SignalP"/>
    </source>
</evidence>
<reference evidence="3" key="1">
    <citation type="journal article" date="2020" name="Stud. Mycol.">
        <title>101 Dothideomycetes genomes: A test case for predicting lifestyles and emergence of pathogens.</title>
        <authorList>
            <person name="Haridas S."/>
            <person name="Albert R."/>
            <person name="Binder M."/>
            <person name="Bloem J."/>
            <person name="LaButti K."/>
            <person name="Salamov A."/>
            <person name="Andreopoulos B."/>
            <person name="Baker S."/>
            <person name="Barry K."/>
            <person name="Bills G."/>
            <person name="Bluhm B."/>
            <person name="Cannon C."/>
            <person name="Castanera R."/>
            <person name="Culley D."/>
            <person name="Daum C."/>
            <person name="Ezra D."/>
            <person name="Gonzalez J."/>
            <person name="Henrissat B."/>
            <person name="Kuo A."/>
            <person name="Liang C."/>
            <person name="Lipzen A."/>
            <person name="Lutzoni F."/>
            <person name="Magnuson J."/>
            <person name="Mondo S."/>
            <person name="Nolan M."/>
            <person name="Ohm R."/>
            <person name="Pangilinan J."/>
            <person name="Park H.-J."/>
            <person name="Ramirez L."/>
            <person name="Alfaro M."/>
            <person name="Sun H."/>
            <person name="Tritt A."/>
            <person name="Yoshinaga Y."/>
            <person name="Zwiers L.-H."/>
            <person name="Turgeon B."/>
            <person name="Goodwin S."/>
            <person name="Spatafora J."/>
            <person name="Crous P."/>
            <person name="Grigoriev I."/>
        </authorList>
    </citation>
    <scope>NUCLEOTIDE SEQUENCE [LARGE SCALE GENOMIC DNA]</scope>
    <source>
        <strain evidence="3">CECT 20119</strain>
    </source>
</reference>
<organism evidence="2 3">
    <name type="scientific">Elsinoe ampelina</name>
    <dbReference type="NCBI Taxonomy" id="302913"/>
    <lineage>
        <taxon>Eukaryota</taxon>
        <taxon>Fungi</taxon>
        <taxon>Dikarya</taxon>
        <taxon>Ascomycota</taxon>
        <taxon>Pezizomycotina</taxon>
        <taxon>Dothideomycetes</taxon>
        <taxon>Dothideomycetidae</taxon>
        <taxon>Myriangiales</taxon>
        <taxon>Elsinoaceae</taxon>
        <taxon>Elsinoe</taxon>
    </lineage>
</organism>
<dbReference type="OrthoDB" id="3908196at2759"/>
<dbReference type="EMBL" id="ML992503">
    <property type="protein sequence ID" value="KAF2226154.1"/>
    <property type="molecule type" value="Genomic_DNA"/>
</dbReference>
<feature type="chain" id="PRO_5025396151" evidence="1">
    <location>
        <begin position="19"/>
        <end position="237"/>
    </location>
</feature>
<sequence>MKTFTPVLLTALLQASSAYHVHVSYDPQLVTVGDANIFHMTWQAIYAAAGNENSVVLTTTEGARSDPCKEGGSSVDTLVTVKIDSLWGVARNVSPYVMRDAIMKGFQSFIEDFGRRQQYSMFDHCVSPNPRTGMTPWWPKKSACSGKACTGCRGLTVQCENTHLGYKYPATVKVYVADNNMHPTGDFLKVDFASNRPGKGGGGCGLAGTITKALAEKIPGVGSLFSTGIDIACEHLI</sequence>
<gene>
    <name evidence="2" type="ORF">BDZ85DRAFT_258681</name>
</gene>
<feature type="signal peptide" evidence="1">
    <location>
        <begin position="1"/>
        <end position="18"/>
    </location>
</feature>
<proteinExistence type="predicted"/>
<keyword evidence="1" id="KW-0732">Signal</keyword>
<protein>
    <submittedName>
        <fullName evidence="2">Uncharacterized protein</fullName>
    </submittedName>
</protein>
<name>A0A6A6GK68_9PEZI</name>
<keyword evidence="3" id="KW-1185">Reference proteome</keyword>
<dbReference type="AlphaFoldDB" id="A0A6A6GK68"/>